<dbReference type="HAMAP" id="MF_00922">
    <property type="entry name" value="OM_assembly_BamD"/>
    <property type="match status" value="1"/>
</dbReference>
<evidence type="ECO:0000313" key="9">
    <source>
        <dbReference type="Proteomes" id="UP000192708"/>
    </source>
</evidence>
<proteinExistence type="inferred from homology"/>
<dbReference type="CDD" id="cd15830">
    <property type="entry name" value="BamD"/>
    <property type="match status" value="1"/>
</dbReference>
<keyword evidence="3" id="KW-0564">Palmitate</keyword>
<dbReference type="InterPro" id="IPR017689">
    <property type="entry name" value="BamD"/>
</dbReference>
<evidence type="ECO:0000256" key="1">
    <source>
        <dbReference type="ARBA" id="ARBA00022729"/>
    </source>
</evidence>
<protein>
    <recommendedName>
        <fullName evidence="6">Outer membrane protein assembly factor BamD</fullName>
    </recommendedName>
</protein>
<name>A0A1W2BHS6_9BURK</name>
<keyword evidence="2 6" id="KW-0472">Membrane</keyword>
<reference evidence="8 9" key="1">
    <citation type="submission" date="2017-04" db="EMBL/GenBank/DDBJ databases">
        <authorList>
            <person name="Afonso C.L."/>
            <person name="Miller P.J."/>
            <person name="Scott M.A."/>
            <person name="Spackman E."/>
            <person name="Goraichik I."/>
            <person name="Dimitrov K.M."/>
            <person name="Suarez D.L."/>
            <person name="Swayne D.E."/>
        </authorList>
    </citation>
    <scope>NUCLEOTIDE SEQUENCE [LARGE SCALE GENOMIC DNA]</scope>
    <source>
        <strain evidence="8 9">VK13</strain>
    </source>
</reference>
<dbReference type="PANTHER" id="PTHR37423">
    <property type="entry name" value="SOLUBLE LYTIC MUREIN TRANSGLYCOSYLASE-RELATED"/>
    <property type="match status" value="1"/>
</dbReference>
<comment type="subunit">
    <text evidence="6">Part of the Bam complex.</text>
</comment>
<evidence type="ECO:0000313" key="8">
    <source>
        <dbReference type="EMBL" id="SMC72457.1"/>
    </source>
</evidence>
<dbReference type="PANTHER" id="PTHR37423:SF1">
    <property type="entry name" value="OUTER MEMBRANE PROTEIN ASSEMBLY FACTOR BAMD"/>
    <property type="match status" value="1"/>
</dbReference>
<evidence type="ECO:0000256" key="3">
    <source>
        <dbReference type="ARBA" id="ARBA00023139"/>
    </source>
</evidence>
<gene>
    <name evidence="6" type="primary">bamD</name>
    <name evidence="8" type="ORF">SAMN06296008_11360</name>
</gene>
<dbReference type="Pfam" id="PF13525">
    <property type="entry name" value="YfiO"/>
    <property type="match status" value="1"/>
</dbReference>
<dbReference type="Gene3D" id="1.25.40.10">
    <property type="entry name" value="Tetratricopeptide repeat domain"/>
    <property type="match status" value="1"/>
</dbReference>
<accession>A0A1W2BHS6</accession>
<dbReference type="InterPro" id="IPR039565">
    <property type="entry name" value="BamD-like"/>
</dbReference>
<evidence type="ECO:0000259" key="7">
    <source>
        <dbReference type="Pfam" id="PF13525"/>
    </source>
</evidence>
<comment type="function">
    <text evidence="6">Part of the outer membrane protein assembly complex, which is involved in assembly and insertion of beta-barrel proteins into the outer membrane.</text>
</comment>
<evidence type="ECO:0000256" key="2">
    <source>
        <dbReference type="ARBA" id="ARBA00023136"/>
    </source>
</evidence>
<dbReference type="OrthoDB" id="9779191at2"/>
<dbReference type="NCBIfam" id="TIGR03302">
    <property type="entry name" value="OM_YfiO"/>
    <property type="match status" value="1"/>
</dbReference>
<sequence>MSSTSFSLNRLVRFTLFFIFSCGVSQFLTSCANSNNDVTASWSQQKLMEEAKQALTDKDYANCAKYNEKLESRYPFGPAAEQAQLNIAYCHWKKNDIELALLSINRFIQLHPGHPEIDYAYYLKGLITFNDNLGFFASFSGQDLSERDPKASKDAFEAFKTLSTRYPNSKYTPDALDRMRYIVNSLAESDVNAARFYFRRGAYIASINRAQNAIKEYDRAPAIEEALYLMVKSYDALGMKDLSADTMRVFTTNFPQSDIFQTGKRISITAREASWWQIWNTQK</sequence>
<comment type="similarity">
    <text evidence="6">Belongs to the BamD family.</text>
</comment>
<keyword evidence="1 6" id="KW-0732">Signal</keyword>
<evidence type="ECO:0000256" key="6">
    <source>
        <dbReference type="HAMAP-Rule" id="MF_00922"/>
    </source>
</evidence>
<dbReference type="AlphaFoldDB" id="A0A1W2BHS6"/>
<dbReference type="GO" id="GO:0043165">
    <property type="term" value="P:Gram-negative-bacterium-type cell outer membrane assembly"/>
    <property type="evidence" value="ECO:0007669"/>
    <property type="project" value="UniProtKB-UniRule"/>
</dbReference>
<keyword evidence="4 6" id="KW-0998">Cell outer membrane</keyword>
<dbReference type="GO" id="GO:1990063">
    <property type="term" value="C:Bam protein complex"/>
    <property type="evidence" value="ECO:0007669"/>
    <property type="project" value="TreeGrafter"/>
</dbReference>
<keyword evidence="5" id="KW-0449">Lipoprotein</keyword>
<feature type="domain" description="Outer membrane lipoprotein BamD-like" evidence="7">
    <location>
        <begin position="44"/>
        <end position="245"/>
    </location>
</feature>
<keyword evidence="9" id="KW-1185">Reference proteome</keyword>
<comment type="subcellular location">
    <subcellularLocation>
        <location evidence="6">Cell outer membrane</location>
    </subcellularLocation>
</comment>
<dbReference type="InterPro" id="IPR011990">
    <property type="entry name" value="TPR-like_helical_dom_sf"/>
</dbReference>
<evidence type="ECO:0000256" key="4">
    <source>
        <dbReference type="ARBA" id="ARBA00023237"/>
    </source>
</evidence>
<organism evidence="8 9">
    <name type="scientific">Polynucleobacter kasalickyi</name>
    <dbReference type="NCBI Taxonomy" id="1938817"/>
    <lineage>
        <taxon>Bacteria</taxon>
        <taxon>Pseudomonadati</taxon>
        <taxon>Pseudomonadota</taxon>
        <taxon>Betaproteobacteria</taxon>
        <taxon>Burkholderiales</taxon>
        <taxon>Burkholderiaceae</taxon>
        <taxon>Polynucleobacter</taxon>
    </lineage>
</organism>
<dbReference type="EMBL" id="FWXJ01000013">
    <property type="protein sequence ID" value="SMC72457.1"/>
    <property type="molecule type" value="Genomic_DNA"/>
</dbReference>
<dbReference type="Proteomes" id="UP000192708">
    <property type="component" value="Unassembled WGS sequence"/>
</dbReference>
<dbReference type="SUPFAM" id="SSF48452">
    <property type="entry name" value="TPR-like"/>
    <property type="match status" value="1"/>
</dbReference>
<dbReference type="STRING" id="1938817.SAMN06296008_11360"/>
<evidence type="ECO:0000256" key="5">
    <source>
        <dbReference type="ARBA" id="ARBA00023288"/>
    </source>
</evidence>
<dbReference type="GO" id="GO:0051205">
    <property type="term" value="P:protein insertion into membrane"/>
    <property type="evidence" value="ECO:0007669"/>
    <property type="project" value="UniProtKB-UniRule"/>
</dbReference>